<evidence type="ECO:0000313" key="2">
    <source>
        <dbReference type="EMBL" id="OAX85534.1"/>
    </source>
</evidence>
<dbReference type="OrthoDB" id="4779541at2759"/>
<accession>A0A1B7P911</accession>
<feature type="region of interest" description="Disordered" evidence="1">
    <location>
        <begin position="81"/>
        <end position="112"/>
    </location>
</feature>
<dbReference type="EMBL" id="LGUA01000004">
    <property type="protein sequence ID" value="OAX85534.1"/>
    <property type="molecule type" value="Genomic_DNA"/>
</dbReference>
<keyword evidence="3" id="KW-1185">Reference proteome</keyword>
<dbReference type="STRING" id="1658172.A0A1B7P911"/>
<feature type="compositionally biased region" description="Basic and acidic residues" evidence="1">
    <location>
        <begin position="101"/>
        <end position="112"/>
    </location>
</feature>
<proteinExistence type="predicted"/>
<organism evidence="2 3">
    <name type="scientific">Emergomyces africanus</name>
    <dbReference type="NCBI Taxonomy" id="1955775"/>
    <lineage>
        <taxon>Eukaryota</taxon>
        <taxon>Fungi</taxon>
        <taxon>Dikarya</taxon>
        <taxon>Ascomycota</taxon>
        <taxon>Pezizomycotina</taxon>
        <taxon>Eurotiomycetes</taxon>
        <taxon>Eurotiomycetidae</taxon>
        <taxon>Onygenales</taxon>
        <taxon>Ajellomycetaceae</taxon>
        <taxon>Emergomyces</taxon>
    </lineage>
</organism>
<name>A0A1B7P911_9EURO</name>
<dbReference type="AlphaFoldDB" id="A0A1B7P911"/>
<feature type="region of interest" description="Disordered" evidence="1">
    <location>
        <begin position="1"/>
        <end position="45"/>
    </location>
</feature>
<sequence length="112" mass="11996">MSQNTYHPPPHQNNPSLGRESTFTTSADRGTTEGKTTASDVGHGVKSTLAGVHGLGETIRGSANAAVDRGMKDPEGVRKNEAIAREGEREVETGQFSQTTKAREGGHEYDRM</sequence>
<comment type="caution">
    <text evidence="2">The sequence shown here is derived from an EMBL/GenBank/DDBJ whole genome shotgun (WGS) entry which is preliminary data.</text>
</comment>
<protein>
    <submittedName>
        <fullName evidence="2">Uncharacterized protein</fullName>
    </submittedName>
</protein>
<evidence type="ECO:0000256" key="1">
    <source>
        <dbReference type="SAM" id="MobiDB-lite"/>
    </source>
</evidence>
<feature type="compositionally biased region" description="Polar residues" evidence="1">
    <location>
        <begin position="13"/>
        <end position="39"/>
    </location>
</feature>
<reference evidence="2 3" key="1">
    <citation type="submission" date="2015-07" db="EMBL/GenBank/DDBJ databases">
        <title>Emmonsia species relationships and genome sequence.</title>
        <authorList>
            <person name="Cuomo C.A."/>
            <person name="Schwartz I.S."/>
            <person name="Kenyon C."/>
            <person name="de Hoog G.S."/>
            <person name="Govender N.P."/>
            <person name="Botha A."/>
            <person name="Moreno L."/>
            <person name="de Vries M."/>
            <person name="Munoz J.F."/>
            <person name="Stielow J.B."/>
        </authorList>
    </citation>
    <scope>NUCLEOTIDE SEQUENCE [LARGE SCALE GENOMIC DNA]</scope>
    <source>
        <strain evidence="2 3">CBS 136260</strain>
    </source>
</reference>
<evidence type="ECO:0000313" key="3">
    <source>
        <dbReference type="Proteomes" id="UP000091918"/>
    </source>
</evidence>
<feature type="compositionally biased region" description="Basic and acidic residues" evidence="1">
    <location>
        <begin position="81"/>
        <end position="92"/>
    </location>
</feature>
<gene>
    <name evidence="2" type="ORF">ACJ72_00072</name>
</gene>
<dbReference type="Proteomes" id="UP000091918">
    <property type="component" value="Unassembled WGS sequence"/>
</dbReference>